<gene>
    <name evidence="2" type="ORF">G9U52_33745</name>
</gene>
<keyword evidence="1" id="KW-0812">Transmembrane</keyword>
<name>A0ABX0JE57_9BACL</name>
<feature type="transmembrane region" description="Helical" evidence="1">
    <location>
        <begin position="37"/>
        <end position="61"/>
    </location>
</feature>
<comment type="caution">
    <text evidence="2">The sequence shown here is derived from an EMBL/GenBank/DDBJ whole genome shotgun (WGS) entry which is preliminary data.</text>
</comment>
<organism evidence="2 3">
    <name type="scientific">Paenibacillus agricola</name>
    <dbReference type="NCBI Taxonomy" id="2716264"/>
    <lineage>
        <taxon>Bacteria</taxon>
        <taxon>Bacillati</taxon>
        <taxon>Bacillota</taxon>
        <taxon>Bacilli</taxon>
        <taxon>Bacillales</taxon>
        <taxon>Paenibacillaceae</taxon>
        <taxon>Paenibacillus</taxon>
    </lineage>
</organism>
<keyword evidence="1" id="KW-1133">Transmembrane helix</keyword>
<evidence type="ECO:0000313" key="3">
    <source>
        <dbReference type="Proteomes" id="UP001165962"/>
    </source>
</evidence>
<accession>A0ABX0JE57</accession>
<evidence type="ECO:0000313" key="2">
    <source>
        <dbReference type="EMBL" id="NHN34724.1"/>
    </source>
</evidence>
<protein>
    <submittedName>
        <fullName evidence="2">Uncharacterized protein</fullName>
    </submittedName>
</protein>
<proteinExistence type="predicted"/>
<keyword evidence="1" id="KW-0472">Membrane</keyword>
<dbReference type="EMBL" id="JAAOIW010000021">
    <property type="protein sequence ID" value="NHN34724.1"/>
    <property type="molecule type" value="Genomic_DNA"/>
</dbReference>
<keyword evidence="3" id="KW-1185">Reference proteome</keyword>
<sequence>MLLGIAYRLGYVAMVVWLFYVLYAIQHVDAWNDDGRAAIGIFIGFVGLILFPVYFVLVYLFGKVVRAGKHR</sequence>
<feature type="transmembrane region" description="Helical" evidence="1">
    <location>
        <begin position="7"/>
        <end position="25"/>
    </location>
</feature>
<evidence type="ECO:0000256" key="1">
    <source>
        <dbReference type="SAM" id="Phobius"/>
    </source>
</evidence>
<reference evidence="2" key="1">
    <citation type="submission" date="2020-03" db="EMBL/GenBank/DDBJ databases">
        <title>Draft sequencing of Paenibacilllus sp. S3N08.</title>
        <authorList>
            <person name="Kim D.-U."/>
        </authorList>
    </citation>
    <scope>NUCLEOTIDE SEQUENCE</scope>
    <source>
        <strain evidence="2">S3N08</strain>
    </source>
</reference>
<dbReference type="Proteomes" id="UP001165962">
    <property type="component" value="Unassembled WGS sequence"/>
</dbReference>